<keyword evidence="2" id="KW-1185">Reference proteome</keyword>
<dbReference type="AlphaFoldDB" id="A0ABD1F7T8"/>
<evidence type="ECO:0000313" key="1">
    <source>
        <dbReference type="EMBL" id="KAL1513662.1"/>
    </source>
</evidence>
<dbReference type="Proteomes" id="UP001566132">
    <property type="component" value="Unassembled WGS sequence"/>
</dbReference>
<protein>
    <submittedName>
        <fullName evidence="1">Uncharacterized protein</fullName>
    </submittedName>
</protein>
<organism evidence="1 2">
    <name type="scientific">Hypothenemus hampei</name>
    <name type="common">Coffee berry borer</name>
    <dbReference type="NCBI Taxonomy" id="57062"/>
    <lineage>
        <taxon>Eukaryota</taxon>
        <taxon>Metazoa</taxon>
        <taxon>Ecdysozoa</taxon>
        <taxon>Arthropoda</taxon>
        <taxon>Hexapoda</taxon>
        <taxon>Insecta</taxon>
        <taxon>Pterygota</taxon>
        <taxon>Neoptera</taxon>
        <taxon>Endopterygota</taxon>
        <taxon>Coleoptera</taxon>
        <taxon>Polyphaga</taxon>
        <taxon>Cucujiformia</taxon>
        <taxon>Curculionidae</taxon>
        <taxon>Scolytinae</taxon>
        <taxon>Hypothenemus</taxon>
    </lineage>
</organism>
<comment type="caution">
    <text evidence="1">The sequence shown here is derived from an EMBL/GenBank/DDBJ whole genome shotgun (WGS) entry which is preliminary data.</text>
</comment>
<gene>
    <name evidence="1" type="ORF">ABEB36_003046</name>
</gene>
<dbReference type="EMBL" id="JBDJPC010000002">
    <property type="protein sequence ID" value="KAL1513662.1"/>
    <property type="molecule type" value="Genomic_DNA"/>
</dbReference>
<evidence type="ECO:0000313" key="2">
    <source>
        <dbReference type="Proteomes" id="UP001566132"/>
    </source>
</evidence>
<reference evidence="1 2" key="1">
    <citation type="submission" date="2024-05" db="EMBL/GenBank/DDBJ databases">
        <title>Genetic variation in Jamaican populations of the coffee berry borer (Hypothenemus hampei).</title>
        <authorList>
            <person name="Errbii M."/>
            <person name="Myrie A."/>
        </authorList>
    </citation>
    <scope>NUCLEOTIDE SEQUENCE [LARGE SCALE GENOMIC DNA]</scope>
    <source>
        <strain evidence="1">JA-Hopewell-2020-01-JO</strain>
        <tissue evidence="1">Whole body</tissue>
    </source>
</reference>
<proteinExistence type="predicted"/>
<sequence length="64" mass="7258">MHGGSLATFSMHGSIRKMLTVDYFLDDNDIKTIAGALSSTQKMEVFLKALDILMRFWISARSWC</sequence>
<accession>A0ABD1F7T8</accession>
<name>A0ABD1F7T8_HYPHA</name>